<keyword evidence="2" id="KW-1185">Reference proteome</keyword>
<gene>
    <name evidence="1" type="ORF">F383_37176</name>
</gene>
<comment type="caution">
    <text evidence="1">The sequence shown here is derived from an EMBL/GenBank/DDBJ whole genome shotgun (WGS) entry which is preliminary data.</text>
</comment>
<reference evidence="2" key="1">
    <citation type="submission" date="2014-09" db="EMBL/GenBank/DDBJ databases">
        <authorList>
            <person name="Mudge J."/>
            <person name="Ramaraj T."/>
            <person name="Lindquist I.E."/>
            <person name="Bharti A.K."/>
            <person name="Sundararajan A."/>
            <person name="Cameron C.T."/>
            <person name="Woodward J.E."/>
            <person name="May G.D."/>
            <person name="Brubaker C."/>
            <person name="Broadhvest J."/>
            <person name="Wilkins T.A."/>
        </authorList>
    </citation>
    <scope>NUCLEOTIDE SEQUENCE</scope>
    <source>
        <strain evidence="2">cv. AKA8401</strain>
    </source>
</reference>
<evidence type="ECO:0000313" key="1">
    <source>
        <dbReference type="EMBL" id="KHF97818.1"/>
    </source>
</evidence>
<accession>A0A0B0MEI5</accession>
<organism evidence="1 2">
    <name type="scientific">Gossypium arboreum</name>
    <name type="common">Tree cotton</name>
    <name type="synonym">Gossypium nanking</name>
    <dbReference type="NCBI Taxonomy" id="29729"/>
    <lineage>
        <taxon>Eukaryota</taxon>
        <taxon>Viridiplantae</taxon>
        <taxon>Streptophyta</taxon>
        <taxon>Embryophyta</taxon>
        <taxon>Tracheophyta</taxon>
        <taxon>Spermatophyta</taxon>
        <taxon>Magnoliopsida</taxon>
        <taxon>eudicotyledons</taxon>
        <taxon>Gunneridae</taxon>
        <taxon>Pentapetalae</taxon>
        <taxon>rosids</taxon>
        <taxon>malvids</taxon>
        <taxon>Malvales</taxon>
        <taxon>Malvaceae</taxon>
        <taxon>Malvoideae</taxon>
        <taxon>Gossypium</taxon>
    </lineage>
</organism>
<dbReference type="AlphaFoldDB" id="A0A0B0MEI5"/>
<dbReference type="Proteomes" id="UP000032142">
    <property type="component" value="Unassembled WGS sequence"/>
</dbReference>
<dbReference type="EMBL" id="JRRC01018637">
    <property type="protein sequence ID" value="KHF97818.1"/>
    <property type="molecule type" value="Genomic_DNA"/>
</dbReference>
<proteinExistence type="predicted"/>
<sequence>MTGEIRRPSSVVESNSTHLERRQLGYRREKCMTISLKIGSICMQVLKS</sequence>
<protein>
    <submittedName>
        <fullName evidence="1">Uncharacterized protein</fullName>
    </submittedName>
</protein>
<name>A0A0B0MEI5_GOSAR</name>
<evidence type="ECO:0000313" key="2">
    <source>
        <dbReference type="Proteomes" id="UP000032142"/>
    </source>
</evidence>